<dbReference type="InParanoid" id="B2WH45"/>
<dbReference type="Proteomes" id="UP000001471">
    <property type="component" value="Unassembled WGS sequence"/>
</dbReference>
<reference evidence="2" key="1">
    <citation type="journal article" date="2013" name="G3 (Bethesda)">
        <title>Comparative genomics of a plant-pathogenic fungus, Pyrenophora tritici-repentis, reveals transduplication and the impact of repeat elements on pathogenicity and population divergence.</title>
        <authorList>
            <person name="Manning V.A."/>
            <person name="Pandelova I."/>
            <person name="Dhillon B."/>
            <person name="Wilhelm L.J."/>
            <person name="Goodwin S.B."/>
            <person name="Berlin A.M."/>
            <person name="Figueroa M."/>
            <person name="Freitag M."/>
            <person name="Hane J.K."/>
            <person name="Henrissat B."/>
            <person name="Holman W.H."/>
            <person name="Kodira C.D."/>
            <person name="Martin J."/>
            <person name="Oliver R.P."/>
            <person name="Robbertse B."/>
            <person name="Schackwitz W."/>
            <person name="Schwartz D.C."/>
            <person name="Spatafora J.W."/>
            <person name="Turgeon B.G."/>
            <person name="Yandava C."/>
            <person name="Young S."/>
            <person name="Zhou S."/>
            <person name="Zeng Q."/>
            <person name="Grigoriev I.V."/>
            <person name="Ma L.-J."/>
            <person name="Ciuffetti L.M."/>
        </authorList>
    </citation>
    <scope>NUCLEOTIDE SEQUENCE [LARGE SCALE GENOMIC DNA]</scope>
    <source>
        <strain evidence="2">Pt-1C-BFP</strain>
    </source>
</reference>
<evidence type="ECO:0000313" key="2">
    <source>
        <dbReference type="Proteomes" id="UP000001471"/>
    </source>
</evidence>
<dbReference type="EMBL" id="DS231625">
    <property type="protein sequence ID" value="EDU42355.1"/>
    <property type="molecule type" value="Genomic_DNA"/>
</dbReference>
<protein>
    <submittedName>
        <fullName evidence="1">Uncharacterized protein</fullName>
    </submittedName>
</protein>
<proteinExistence type="predicted"/>
<gene>
    <name evidence="1" type="ORF">PTRG_09304</name>
</gene>
<sequence>MHNLVATSLNIRAYGDIGVVRKCRTDDGTWVASDHRPPTTDYFLLQVLSHHVFRHDPSQPTDLAGSLADAFHPHLALILADYLRKLSSALPCAYRHRSGIFVVNAGIFCVSD</sequence>
<name>B2WH45_PYRTR</name>
<accession>B2WH45</accession>
<dbReference type="HOGENOM" id="CLU_2147124_0_0_1"/>
<dbReference type="AlphaFoldDB" id="B2WH45"/>
<organism evidence="1 2">
    <name type="scientific">Pyrenophora tritici-repentis (strain Pt-1C-BFP)</name>
    <name type="common">Wheat tan spot fungus</name>
    <name type="synonym">Drechslera tritici-repentis</name>
    <dbReference type="NCBI Taxonomy" id="426418"/>
    <lineage>
        <taxon>Eukaryota</taxon>
        <taxon>Fungi</taxon>
        <taxon>Dikarya</taxon>
        <taxon>Ascomycota</taxon>
        <taxon>Pezizomycotina</taxon>
        <taxon>Dothideomycetes</taxon>
        <taxon>Pleosporomycetidae</taxon>
        <taxon>Pleosporales</taxon>
        <taxon>Pleosporineae</taxon>
        <taxon>Pleosporaceae</taxon>
        <taxon>Pyrenophora</taxon>
    </lineage>
</organism>
<evidence type="ECO:0000313" key="1">
    <source>
        <dbReference type="EMBL" id="EDU42355.1"/>
    </source>
</evidence>